<evidence type="ECO:0000313" key="1">
    <source>
        <dbReference type="EMBL" id="APG53821.1"/>
    </source>
</evidence>
<dbReference type="Proteomes" id="UP000201862">
    <property type="component" value="Segment"/>
</dbReference>
<protein>
    <submittedName>
        <fullName evidence="1">E4 ORF3</fullName>
    </submittedName>
</protein>
<accession>A0A1L3INZ5</accession>
<dbReference type="InterPro" id="IPR009699">
    <property type="entry name" value="Mastadenovirus_E4/Orf3"/>
</dbReference>
<proteinExistence type="predicted"/>
<dbReference type="GeneID" id="30522863"/>
<dbReference type="EMBL" id="KX505867">
    <property type="protein sequence ID" value="APG53821.1"/>
    <property type="molecule type" value="Genomic_DNA"/>
</dbReference>
<name>A0A1L3INZ5_9ADEN</name>
<reference evidence="1" key="1">
    <citation type="journal article" date="2016" name="Virol. J.">
        <title>Isolation and characterization of adenoviruses infecting endangered golden snub-nosed monkeys (Rhinopithecus roxellana).</title>
        <authorList>
            <person name="Tan B."/>
            <person name="Wu L.J."/>
            <person name="Yang X.L."/>
            <person name="Li B."/>
            <person name="Zhang W."/>
            <person name="Lei Y.S."/>
            <person name="Li Y."/>
            <person name="Yang G.X."/>
            <person name="Chen J."/>
            <person name="Chen G."/>
            <person name="Wang H.Z."/>
            <person name="Shi Z.L."/>
        </authorList>
    </citation>
    <scope>NUCLEOTIDE SEQUENCE [LARGE SCALE GENOMIC DNA]</scope>
    <source>
        <strain evidence="1">WIV19</strain>
    </source>
</reference>
<dbReference type="KEGG" id="vg:30522863"/>
<dbReference type="InterPro" id="IPR038368">
    <property type="entry name" value="Mastadenovirus_E4/Orf3_sf"/>
</dbReference>
<sequence>MKACLRLAVEGALVELFAMAGLNFREMLINIIREWKRDNYLGVITECSMMIHEEQNHVMTAMVFVDVRVDDLLQAVVNHLENRIMFDLAVSFHQETGDRCHLRDLVFEVLHDQLE</sequence>
<dbReference type="RefSeq" id="YP_009328928.1">
    <property type="nucleotide sequence ID" value="NC_032105.1"/>
</dbReference>
<dbReference type="OrthoDB" id="19472at10239"/>
<organism evidence="1">
    <name type="scientific">simian adenovirus 55</name>
    <dbReference type="NCBI Taxonomy" id="2848082"/>
    <lineage>
        <taxon>Viruses</taxon>
        <taxon>Varidnaviria</taxon>
        <taxon>Bamfordvirae</taxon>
        <taxon>Preplasmiviricota</taxon>
        <taxon>Polisuviricotina</taxon>
        <taxon>Pharingeaviricetes</taxon>
        <taxon>Rowavirales</taxon>
        <taxon>Adenoviridae</taxon>
        <taxon>Mastadenovirus</taxon>
        <taxon>Mastadenovirus flavi</taxon>
        <taxon>Simian mastadenovirus I</taxon>
    </lineage>
</organism>
<dbReference type="Gene3D" id="3.30.70.2870">
    <property type="entry name" value="Mastadenovirus E4 ORF3"/>
    <property type="match status" value="1"/>
</dbReference>
<keyword evidence="2" id="KW-1185">Reference proteome</keyword>
<evidence type="ECO:0000313" key="2">
    <source>
        <dbReference type="Proteomes" id="UP000201862"/>
    </source>
</evidence>
<dbReference type="Pfam" id="PF06931">
    <property type="entry name" value="Adeno_E4_ORF3"/>
    <property type="match status" value="1"/>
</dbReference>